<accession>A0A6N6MDN2</accession>
<dbReference type="AlphaFoldDB" id="A0A6N6MDN2"/>
<evidence type="ECO:0000313" key="2">
    <source>
        <dbReference type="EMBL" id="KAB1068810.1"/>
    </source>
</evidence>
<gene>
    <name evidence="2" type="ORF">F6X51_26205</name>
</gene>
<feature type="region of interest" description="Disordered" evidence="1">
    <location>
        <begin position="99"/>
        <end position="128"/>
    </location>
</feature>
<dbReference type="RefSeq" id="WP_150966804.1">
    <property type="nucleotide sequence ID" value="NZ_VZZJ01000045.1"/>
</dbReference>
<proteinExistence type="predicted"/>
<sequence length="193" mass="21625">MTCLECSPLDSIMARYGSQLAAIGPKAPIVFRDALNREGRKGRKEIRQALVRQTGLRLAVIRRAIDPRTRSASVSSLQYRMDGVGGEISLRYFSPRETRSGVKHRSPNVPSPVPHAFTKGGSFRTGRKAVRPPVTTGHVWIRKDPSKFPLHKEKSGVWIPKEMVRGESLDRYRAIAFRLDGTVGKQIARFLPH</sequence>
<dbReference type="Proteomes" id="UP000441523">
    <property type="component" value="Unassembled WGS sequence"/>
</dbReference>
<keyword evidence="3" id="KW-1185">Reference proteome</keyword>
<comment type="caution">
    <text evidence="2">The sequence shown here is derived from an EMBL/GenBank/DDBJ whole genome shotgun (WGS) entry which is preliminary data.</text>
</comment>
<organism evidence="2 3">
    <name type="scientific">Methylobacterium planeticum</name>
    <dbReference type="NCBI Taxonomy" id="2615211"/>
    <lineage>
        <taxon>Bacteria</taxon>
        <taxon>Pseudomonadati</taxon>
        <taxon>Pseudomonadota</taxon>
        <taxon>Alphaproteobacteria</taxon>
        <taxon>Hyphomicrobiales</taxon>
        <taxon>Methylobacteriaceae</taxon>
        <taxon>Methylobacterium</taxon>
    </lineage>
</organism>
<protein>
    <submittedName>
        <fullName evidence="2">Uncharacterized protein</fullName>
    </submittedName>
</protein>
<name>A0A6N6MDN2_9HYPH</name>
<reference evidence="2 3" key="1">
    <citation type="submission" date="2019-09" db="EMBL/GenBank/DDBJ databases">
        <title>YIM 132548 draft genome.</title>
        <authorList>
            <person name="Jiang L."/>
        </authorList>
    </citation>
    <scope>NUCLEOTIDE SEQUENCE [LARGE SCALE GENOMIC DNA]</scope>
    <source>
        <strain evidence="2 3">YIM 132548</strain>
    </source>
</reference>
<evidence type="ECO:0000256" key="1">
    <source>
        <dbReference type="SAM" id="MobiDB-lite"/>
    </source>
</evidence>
<dbReference type="EMBL" id="VZZJ01000045">
    <property type="protein sequence ID" value="KAB1068810.1"/>
    <property type="molecule type" value="Genomic_DNA"/>
</dbReference>
<evidence type="ECO:0000313" key="3">
    <source>
        <dbReference type="Proteomes" id="UP000441523"/>
    </source>
</evidence>